<comment type="function">
    <text evidence="1">Membrane-anchoring subunit of succinate dehydrogenase (SDH).</text>
</comment>
<feature type="transmembrane region" description="Helical" evidence="13">
    <location>
        <begin position="112"/>
        <end position="131"/>
    </location>
</feature>
<evidence type="ECO:0000256" key="3">
    <source>
        <dbReference type="ARBA" id="ARBA00007244"/>
    </source>
</evidence>
<evidence type="ECO:0000256" key="1">
    <source>
        <dbReference type="ARBA" id="ARBA00004050"/>
    </source>
</evidence>
<evidence type="ECO:0000313" key="14">
    <source>
        <dbReference type="EMBL" id="GAO39434.1"/>
    </source>
</evidence>
<evidence type="ECO:0000256" key="6">
    <source>
        <dbReference type="ARBA" id="ARBA00022692"/>
    </source>
</evidence>
<evidence type="ECO:0000256" key="8">
    <source>
        <dbReference type="ARBA" id="ARBA00022989"/>
    </source>
</evidence>
<proteinExistence type="inferred from homology"/>
<dbReference type="PANTHER" id="PTHR10978">
    <property type="entry name" value="SUCCINATE DEHYDROGENASE CYTOCHROME B560 SUBUNIT"/>
    <property type="match status" value="1"/>
</dbReference>
<evidence type="ECO:0000256" key="12">
    <source>
        <dbReference type="PIRSR" id="PIRSR000178-1"/>
    </source>
</evidence>
<comment type="subcellular location">
    <subcellularLocation>
        <location evidence="2">Membrane</location>
        <topology evidence="2">Multi-pass membrane protein</topology>
    </subcellularLocation>
</comment>
<dbReference type="Pfam" id="PF01127">
    <property type="entry name" value="Sdh_cyt"/>
    <property type="match status" value="1"/>
</dbReference>
<keyword evidence="7 12" id="KW-0479">Metal-binding</keyword>
<feature type="binding site" description="axial binding residue" evidence="12">
    <location>
        <position position="89"/>
    </location>
    <ligand>
        <name>heme</name>
        <dbReference type="ChEBI" id="CHEBI:30413"/>
        <note>ligand shared with second transmembrane subunit</note>
    </ligand>
    <ligandPart>
        <name>Fe</name>
        <dbReference type="ChEBI" id="CHEBI:18248"/>
    </ligandPart>
</feature>
<dbReference type="Proteomes" id="UP000033202">
    <property type="component" value="Unassembled WGS sequence"/>
</dbReference>
<comment type="caution">
    <text evidence="14">The sequence shown here is derived from an EMBL/GenBank/DDBJ whole genome shotgun (WGS) entry which is preliminary data.</text>
</comment>
<comment type="similarity">
    <text evidence="3">Belongs to the cytochrome b560 family.</text>
</comment>
<evidence type="ECO:0000313" key="15">
    <source>
        <dbReference type="Proteomes" id="UP000033202"/>
    </source>
</evidence>
<evidence type="ECO:0000256" key="7">
    <source>
        <dbReference type="ARBA" id="ARBA00022723"/>
    </source>
</evidence>
<dbReference type="GO" id="GO:0009055">
    <property type="term" value="F:electron transfer activity"/>
    <property type="evidence" value="ECO:0007669"/>
    <property type="project" value="InterPro"/>
</dbReference>
<feature type="transmembrane region" description="Helical" evidence="13">
    <location>
        <begin position="30"/>
        <end position="53"/>
    </location>
</feature>
<evidence type="ECO:0000256" key="5">
    <source>
        <dbReference type="ARBA" id="ARBA00022617"/>
    </source>
</evidence>
<dbReference type="SUPFAM" id="SSF81343">
    <property type="entry name" value="Fumarate reductase respiratory complex transmembrane subunits"/>
    <property type="match status" value="1"/>
</dbReference>
<dbReference type="InterPro" id="IPR018495">
    <property type="entry name" value="Succ_DH_cyt_bsu_CS"/>
</dbReference>
<dbReference type="EMBL" id="BBWU01000029">
    <property type="protein sequence ID" value="GAO39434.1"/>
    <property type="molecule type" value="Genomic_DNA"/>
</dbReference>
<evidence type="ECO:0000256" key="13">
    <source>
        <dbReference type="SAM" id="Phobius"/>
    </source>
</evidence>
<comment type="subunit">
    <text evidence="11">Part of an enzyme complex containing four subunits: a flavoprotein, an iron-sulfur protein, plus two membrane-anchoring proteins, SdhC and SdhD. The complex can form homotrimers.</text>
</comment>
<evidence type="ECO:0000256" key="9">
    <source>
        <dbReference type="ARBA" id="ARBA00023004"/>
    </source>
</evidence>
<keyword evidence="8 13" id="KW-1133">Transmembrane helix</keyword>
<sequence>MSSNRPRPLSPHLTIWRWGPGMAVSIMHRAAGVGMATVGAILLVWWLVAAASGEAAYDSFVDIFTYKNGSLNILGYLFGIGLTATFFQHMGNGIRHFFMDIGANYELKGNKLSAQATWVFAVVATILYWGYLLGVKG</sequence>
<comment type="cofactor">
    <cofactor evidence="12">
        <name>heme</name>
        <dbReference type="ChEBI" id="CHEBI:30413"/>
    </cofactor>
    <text evidence="12">The heme is bound between the two transmembrane subunits.</text>
</comment>
<keyword evidence="6 13" id="KW-0812">Transmembrane</keyword>
<keyword evidence="5 12" id="KW-0349">Heme</keyword>
<evidence type="ECO:0000256" key="4">
    <source>
        <dbReference type="ARBA" id="ARBA00020076"/>
    </source>
</evidence>
<evidence type="ECO:0000256" key="10">
    <source>
        <dbReference type="ARBA" id="ARBA00023136"/>
    </source>
</evidence>
<reference evidence="14 15" key="1">
    <citation type="submission" date="2015-04" db="EMBL/GenBank/DDBJ databases">
        <title>Whole genome shotgun sequence of Sphingomonas changbaiensis NBRC 104936.</title>
        <authorList>
            <person name="Katano-Makiyama Y."/>
            <person name="Hosoyama A."/>
            <person name="Hashimoto M."/>
            <person name="Noguchi M."/>
            <person name="Tsuchikane K."/>
            <person name="Ohji S."/>
            <person name="Yamazoe A."/>
            <person name="Ichikawa N."/>
            <person name="Kimura A."/>
            <person name="Fujita N."/>
        </authorList>
    </citation>
    <scope>NUCLEOTIDE SEQUENCE [LARGE SCALE GENOMIC DNA]</scope>
    <source>
        <strain evidence="14 15">NBRC 104936</strain>
    </source>
</reference>
<dbReference type="InterPro" id="IPR034804">
    <property type="entry name" value="SQR/QFR_C/D"/>
</dbReference>
<keyword evidence="10 13" id="KW-0472">Membrane</keyword>
<dbReference type="PROSITE" id="PS01001">
    <property type="entry name" value="SDH_CYT_2"/>
    <property type="match status" value="1"/>
</dbReference>
<dbReference type="GO" id="GO:0006099">
    <property type="term" value="P:tricarboxylic acid cycle"/>
    <property type="evidence" value="ECO:0007669"/>
    <property type="project" value="InterPro"/>
</dbReference>
<keyword evidence="9 12" id="KW-0408">Iron</keyword>
<protein>
    <recommendedName>
        <fullName evidence="4">Succinate dehydrogenase cytochrome b556 subunit</fullName>
    </recommendedName>
</protein>
<dbReference type="Gene3D" id="1.20.1300.10">
    <property type="entry name" value="Fumarate reductase/succinate dehydrogenase, transmembrane subunit"/>
    <property type="match status" value="1"/>
</dbReference>
<dbReference type="STRING" id="1219043.SCH01S_29_01230"/>
<dbReference type="AlphaFoldDB" id="A0A0E9MPG7"/>
<dbReference type="NCBIfam" id="TIGR02970">
    <property type="entry name" value="succ_dehyd_cytB"/>
    <property type="match status" value="1"/>
</dbReference>
<dbReference type="OrthoDB" id="9799441at2"/>
<accession>A0A0E9MPG7</accession>
<dbReference type="RefSeq" id="WP_046348238.1">
    <property type="nucleotide sequence ID" value="NZ_BBWU01000029.1"/>
</dbReference>
<organism evidence="14 15">
    <name type="scientific">Sphingomonas changbaiensis NBRC 104936</name>
    <dbReference type="NCBI Taxonomy" id="1219043"/>
    <lineage>
        <taxon>Bacteria</taxon>
        <taxon>Pseudomonadati</taxon>
        <taxon>Pseudomonadota</taxon>
        <taxon>Alphaproteobacteria</taxon>
        <taxon>Sphingomonadales</taxon>
        <taxon>Sphingomonadaceae</taxon>
        <taxon>Sphingomonas</taxon>
    </lineage>
</organism>
<dbReference type="InterPro" id="IPR014314">
    <property type="entry name" value="Succ_DH_cytb556"/>
</dbReference>
<feature type="transmembrane region" description="Helical" evidence="13">
    <location>
        <begin position="73"/>
        <end position="91"/>
    </location>
</feature>
<dbReference type="InterPro" id="IPR000701">
    <property type="entry name" value="SuccDH_FuR_B_TM-su"/>
</dbReference>
<name>A0A0E9MPG7_9SPHN</name>
<dbReference type="GO" id="GO:0046872">
    <property type="term" value="F:metal ion binding"/>
    <property type="evidence" value="ECO:0007669"/>
    <property type="project" value="UniProtKB-KW"/>
</dbReference>
<evidence type="ECO:0000256" key="2">
    <source>
        <dbReference type="ARBA" id="ARBA00004141"/>
    </source>
</evidence>
<dbReference type="PANTHER" id="PTHR10978:SF5">
    <property type="entry name" value="SUCCINATE DEHYDROGENASE CYTOCHROME B560 SUBUNIT, MITOCHONDRIAL"/>
    <property type="match status" value="1"/>
</dbReference>
<dbReference type="GO" id="GO:0016020">
    <property type="term" value="C:membrane"/>
    <property type="evidence" value="ECO:0007669"/>
    <property type="project" value="UniProtKB-SubCell"/>
</dbReference>
<dbReference type="CDD" id="cd03499">
    <property type="entry name" value="SQR_TypeC_SdhC"/>
    <property type="match status" value="1"/>
</dbReference>
<dbReference type="PIRSF" id="PIRSF000178">
    <property type="entry name" value="SDH_cyt_b560"/>
    <property type="match status" value="1"/>
</dbReference>
<keyword evidence="15" id="KW-1185">Reference proteome</keyword>
<evidence type="ECO:0000256" key="11">
    <source>
        <dbReference type="ARBA" id="ARBA00025912"/>
    </source>
</evidence>
<gene>
    <name evidence="14" type="primary">sdhC</name>
    <name evidence="14" type="ORF">SCH01S_29_01230</name>
</gene>